<keyword evidence="4 5" id="KW-0671">Queuosine biosynthesis</keyword>
<dbReference type="GO" id="GO:0008616">
    <property type="term" value="P:tRNA queuosine(34) biosynthetic process"/>
    <property type="evidence" value="ECO:0007669"/>
    <property type="project" value="UniProtKB-UniRule"/>
</dbReference>
<dbReference type="InterPro" id="IPR003699">
    <property type="entry name" value="QueA"/>
</dbReference>
<dbReference type="SUPFAM" id="SSF111337">
    <property type="entry name" value="QueA-like"/>
    <property type="match status" value="1"/>
</dbReference>
<proteinExistence type="inferred from homology"/>
<dbReference type="PANTHER" id="PTHR30307">
    <property type="entry name" value="S-ADENOSYLMETHIONINE:TRNA RIBOSYLTRANSFERASE-ISOMERASE"/>
    <property type="match status" value="1"/>
</dbReference>
<comment type="subcellular location">
    <subcellularLocation>
        <location evidence="5">Cytoplasm</location>
    </subcellularLocation>
</comment>
<accession>A0A0C1LBK0</accession>
<dbReference type="Proteomes" id="UP000031408">
    <property type="component" value="Unassembled WGS sequence"/>
</dbReference>
<dbReference type="InterPro" id="IPR042119">
    <property type="entry name" value="QueA_dom2"/>
</dbReference>
<dbReference type="STRING" id="1349421.OI18_20435"/>
<keyword evidence="2 5" id="KW-0808">Transferase</keyword>
<evidence type="ECO:0000256" key="4">
    <source>
        <dbReference type="ARBA" id="ARBA00022785"/>
    </source>
</evidence>
<keyword evidence="1 5" id="KW-0963">Cytoplasm</keyword>
<evidence type="ECO:0000256" key="1">
    <source>
        <dbReference type="ARBA" id="ARBA00022490"/>
    </source>
</evidence>
<comment type="pathway">
    <text evidence="5">tRNA modification; tRNA-queuosine biosynthesis.</text>
</comment>
<organism evidence="6 7">
    <name type="scientific">Flavihumibacter solisilvae</name>
    <dbReference type="NCBI Taxonomy" id="1349421"/>
    <lineage>
        <taxon>Bacteria</taxon>
        <taxon>Pseudomonadati</taxon>
        <taxon>Bacteroidota</taxon>
        <taxon>Chitinophagia</taxon>
        <taxon>Chitinophagales</taxon>
        <taxon>Chitinophagaceae</taxon>
        <taxon>Flavihumibacter</taxon>
    </lineage>
</organism>
<dbReference type="UniPathway" id="UPA00392"/>
<dbReference type="InterPro" id="IPR036100">
    <property type="entry name" value="QueA_sf"/>
</dbReference>
<comment type="catalytic activity">
    <reaction evidence="5">
        <text>7-aminomethyl-7-carbaguanosine(34) in tRNA + S-adenosyl-L-methionine = epoxyqueuosine(34) in tRNA + adenine + L-methionine + 2 H(+)</text>
        <dbReference type="Rhea" id="RHEA:32155"/>
        <dbReference type="Rhea" id="RHEA-COMP:10342"/>
        <dbReference type="Rhea" id="RHEA-COMP:18582"/>
        <dbReference type="ChEBI" id="CHEBI:15378"/>
        <dbReference type="ChEBI" id="CHEBI:16708"/>
        <dbReference type="ChEBI" id="CHEBI:57844"/>
        <dbReference type="ChEBI" id="CHEBI:59789"/>
        <dbReference type="ChEBI" id="CHEBI:82833"/>
        <dbReference type="ChEBI" id="CHEBI:194443"/>
        <dbReference type="EC" id="2.4.99.17"/>
    </reaction>
</comment>
<dbReference type="PANTHER" id="PTHR30307:SF0">
    <property type="entry name" value="S-ADENOSYLMETHIONINE:TRNA RIBOSYLTRANSFERASE-ISOMERASE"/>
    <property type="match status" value="1"/>
</dbReference>
<evidence type="ECO:0000256" key="2">
    <source>
        <dbReference type="ARBA" id="ARBA00022679"/>
    </source>
</evidence>
<dbReference type="OrthoDB" id="9805933at2"/>
<comment type="similarity">
    <text evidence="5">Belongs to the QueA family.</text>
</comment>
<dbReference type="AlphaFoldDB" id="A0A0C1LBK0"/>
<comment type="function">
    <text evidence="5">Transfers and isomerizes the ribose moiety from AdoMet to the 7-aminomethyl group of 7-deazaguanine (preQ1-tRNA) to give epoxyqueuosine (oQ-tRNA).</text>
</comment>
<gene>
    <name evidence="5" type="primary">queA</name>
    <name evidence="6" type="ORF">OI18_20435</name>
</gene>
<name>A0A0C1LBK0_9BACT</name>
<dbReference type="InterPro" id="IPR042118">
    <property type="entry name" value="QueA_dom1"/>
</dbReference>
<evidence type="ECO:0000313" key="6">
    <source>
        <dbReference type="EMBL" id="KIC92898.1"/>
    </source>
</evidence>
<reference evidence="6 7" key="1">
    <citation type="submission" date="2014-11" db="EMBL/GenBank/DDBJ databases">
        <title>Genome sequence of Flavihumibacter solisilvae 3-3.</title>
        <authorList>
            <person name="Zhou G."/>
            <person name="Li M."/>
            <person name="Wang G."/>
        </authorList>
    </citation>
    <scope>NUCLEOTIDE SEQUENCE [LARGE SCALE GENOMIC DNA]</scope>
    <source>
        <strain evidence="6 7">3-3</strain>
    </source>
</reference>
<dbReference type="HAMAP" id="MF_00113">
    <property type="entry name" value="QueA"/>
    <property type="match status" value="1"/>
</dbReference>
<evidence type="ECO:0000256" key="5">
    <source>
        <dbReference type="HAMAP-Rule" id="MF_00113"/>
    </source>
</evidence>
<dbReference type="GO" id="GO:0051075">
    <property type="term" value="F:S-adenosylmethionine:tRNA ribosyltransferase-isomerase activity"/>
    <property type="evidence" value="ECO:0007669"/>
    <property type="project" value="UniProtKB-EC"/>
</dbReference>
<sequence length="415" mass="46761">MNGTNSPKTLAIADYTYDLPDHRIASYPLSNRDASRLLVYESGNIHETTYRQLADQVPAGHLLVFNKTKVVEARIYFTKPTGGVIELFCLEPHPDYPDVTTAMLQTGQVRWNCLVGGASKWKHGTILEKSVTYGDTTVHLTAAIDARNQDTFSILFTWAPDTLSFAELLHAVGVIPIPPYLKRDSNKQDSDRYQTIYAEMEGSVAAPTAGLHFTDQVFKELSDKGISRSFVTLHVGAGTFKPVKSEYIADHDMHAEFIEVDIATIEELLSYEGRILAVGTTSLRTLESLYWMGVKAYVNPRINIEGLEMKQWEVYEELGRHQLTAGQSLISLLSWMKKHQMVRILCKTQILIAPGYYVRMIRGLITNFHQPQSTLLLLVAALIGNDWKKVYAYALENDFRFLSYGDGSLLWCNKP</sequence>
<dbReference type="Gene3D" id="3.40.1780.10">
    <property type="entry name" value="QueA-like"/>
    <property type="match status" value="1"/>
</dbReference>
<dbReference type="EMBL" id="JSVC01000027">
    <property type="protein sequence ID" value="KIC92898.1"/>
    <property type="molecule type" value="Genomic_DNA"/>
</dbReference>
<comment type="caution">
    <text evidence="6">The sequence shown here is derived from an EMBL/GenBank/DDBJ whole genome shotgun (WGS) entry which is preliminary data.</text>
</comment>
<evidence type="ECO:0000256" key="3">
    <source>
        <dbReference type="ARBA" id="ARBA00022691"/>
    </source>
</evidence>
<protein>
    <recommendedName>
        <fullName evidence="5">S-adenosylmethionine:tRNA ribosyltransferase-isomerase</fullName>
        <ecNumber evidence="5">2.4.99.17</ecNumber>
    </recommendedName>
    <alternativeName>
        <fullName evidence="5">Queuosine biosynthesis protein QueA</fullName>
    </alternativeName>
</protein>
<evidence type="ECO:0000313" key="7">
    <source>
        <dbReference type="Proteomes" id="UP000031408"/>
    </source>
</evidence>
<dbReference type="Gene3D" id="2.40.10.240">
    <property type="entry name" value="QueA-like"/>
    <property type="match status" value="1"/>
</dbReference>
<keyword evidence="3 5" id="KW-0949">S-adenosyl-L-methionine</keyword>
<keyword evidence="7" id="KW-1185">Reference proteome</keyword>
<comment type="subunit">
    <text evidence="5">Monomer.</text>
</comment>
<dbReference type="EC" id="2.4.99.17" evidence="5"/>
<dbReference type="Pfam" id="PF02547">
    <property type="entry name" value="Queuosine_synth"/>
    <property type="match status" value="1"/>
</dbReference>
<dbReference type="GO" id="GO:0005737">
    <property type="term" value="C:cytoplasm"/>
    <property type="evidence" value="ECO:0007669"/>
    <property type="project" value="UniProtKB-SubCell"/>
</dbReference>